<evidence type="ECO:0000256" key="2">
    <source>
        <dbReference type="ARBA" id="ARBA00006275"/>
    </source>
</evidence>
<organism evidence="8 9">
    <name type="scientific">Flavivirga spongiicola</name>
    <dbReference type="NCBI Taxonomy" id="421621"/>
    <lineage>
        <taxon>Bacteria</taxon>
        <taxon>Pseudomonadati</taxon>
        <taxon>Bacteroidota</taxon>
        <taxon>Flavobacteriia</taxon>
        <taxon>Flavobacteriales</taxon>
        <taxon>Flavobacteriaceae</taxon>
        <taxon>Flavivirga</taxon>
    </lineage>
</organism>
<evidence type="ECO:0000313" key="8">
    <source>
        <dbReference type="EMBL" id="MEF3832780.1"/>
    </source>
</evidence>
<dbReference type="EMBL" id="JAODOP010000004">
    <property type="protein sequence ID" value="MEF3832780.1"/>
    <property type="molecule type" value="Genomic_DNA"/>
</dbReference>
<dbReference type="PROSITE" id="PS51257">
    <property type="entry name" value="PROKAR_LIPOPROTEIN"/>
    <property type="match status" value="1"/>
</dbReference>
<evidence type="ECO:0000256" key="3">
    <source>
        <dbReference type="ARBA" id="ARBA00022729"/>
    </source>
</evidence>
<dbReference type="InterPro" id="IPR012944">
    <property type="entry name" value="SusD_RagB_dom"/>
</dbReference>
<evidence type="ECO:0000259" key="7">
    <source>
        <dbReference type="Pfam" id="PF14322"/>
    </source>
</evidence>
<keyword evidence="5" id="KW-0998">Cell outer membrane</keyword>
<accession>A0ABU7XPY9</accession>
<evidence type="ECO:0000256" key="4">
    <source>
        <dbReference type="ARBA" id="ARBA00023136"/>
    </source>
</evidence>
<evidence type="ECO:0000259" key="6">
    <source>
        <dbReference type="Pfam" id="PF07980"/>
    </source>
</evidence>
<feature type="domain" description="SusD-like N-terminal" evidence="7">
    <location>
        <begin position="21"/>
        <end position="230"/>
    </location>
</feature>
<protein>
    <submittedName>
        <fullName evidence="8">RagB/SusD family nutrient uptake outer membrane protein</fullName>
    </submittedName>
</protein>
<evidence type="ECO:0000256" key="1">
    <source>
        <dbReference type="ARBA" id="ARBA00004442"/>
    </source>
</evidence>
<dbReference type="Proteomes" id="UP001337305">
    <property type="component" value="Unassembled WGS sequence"/>
</dbReference>
<comment type="similarity">
    <text evidence="2">Belongs to the SusD family.</text>
</comment>
<name>A0ABU7XPY9_9FLAO</name>
<dbReference type="InterPro" id="IPR033985">
    <property type="entry name" value="SusD-like_N"/>
</dbReference>
<comment type="caution">
    <text evidence="8">The sequence shown here is derived from an EMBL/GenBank/DDBJ whole genome shotgun (WGS) entry which is preliminary data.</text>
</comment>
<keyword evidence="9" id="KW-1185">Reference proteome</keyword>
<evidence type="ECO:0000313" key="9">
    <source>
        <dbReference type="Proteomes" id="UP001337305"/>
    </source>
</evidence>
<keyword evidence="4" id="KW-0472">Membrane</keyword>
<dbReference type="InterPro" id="IPR011990">
    <property type="entry name" value="TPR-like_helical_dom_sf"/>
</dbReference>
<dbReference type="Pfam" id="PF07980">
    <property type="entry name" value="SusD_RagB"/>
    <property type="match status" value="1"/>
</dbReference>
<evidence type="ECO:0000256" key="5">
    <source>
        <dbReference type="ARBA" id="ARBA00023237"/>
    </source>
</evidence>
<proteinExistence type="inferred from homology"/>
<keyword evidence="3" id="KW-0732">Signal</keyword>
<reference evidence="8 9" key="1">
    <citation type="submission" date="2022-09" db="EMBL/GenBank/DDBJ databases">
        <title>Genome sequencing of Flavivirga sp. MEBiC05379.</title>
        <authorList>
            <person name="Oh H.-M."/>
            <person name="Kwon K.K."/>
            <person name="Park M.J."/>
            <person name="Yang S.-H."/>
        </authorList>
    </citation>
    <scope>NUCLEOTIDE SEQUENCE [LARGE SCALE GENOMIC DNA]</scope>
    <source>
        <strain evidence="8 9">MEBiC05379</strain>
    </source>
</reference>
<sequence length="509" mass="57913">MKIYKLILVLILTNIFISCDDFLEEAPSKTTAIVPETIEDLEALFNDYGRFGGEGAAEVVYTTDDFALIPELIDGLPSAISIKDAQHGTWDIDFISTDDRPYWPEEWRKVFTANLVLLQLPNVSGDENQKKQLEAEAHFIRAYSYFQLANVYCLPFSDANKGELGLPIKISTSFEESVARTNLDETWAFIEADLMKALELNRELSTVNGFDRIWRANTAAVNGFAARFYLAKNDYASAQNYAQKALDEHSTLRNYNTDMSFSTIPTEATVIIGGVPQNVAIDYPYTHDLQTIPDDKFGWGESYYYRFLENGGWNYYPSPELLSIYDQTYDLRYKFHIVEDYTYDRGATDPAYSYPGYIFFFKSDILSGPSVPEMLLTKAECQIRQGDFSGGIATANILRAARMDVAAPANLRDLNAGSQAEALTKVLEERRREMPFVHRWFDIRRFNNNSDASDDIVITRTFYPYNVSTILTSETPINYTLDKNSRRFARPLPVTDIIASEGVLQQNEY</sequence>
<feature type="domain" description="RagB/SusD" evidence="6">
    <location>
        <begin position="373"/>
        <end position="508"/>
    </location>
</feature>
<dbReference type="RefSeq" id="WP_303305150.1">
    <property type="nucleotide sequence ID" value="NZ_JAODOP010000004.1"/>
</dbReference>
<comment type="subcellular location">
    <subcellularLocation>
        <location evidence="1">Cell outer membrane</location>
    </subcellularLocation>
</comment>
<dbReference type="Gene3D" id="1.25.40.390">
    <property type="match status" value="1"/>
</dbReference>
<gene>
    <name evidence="8" type="ORF">N1F79_06540</name>
</gene>
<dbReference type="SUPFAM" id="SSF48452">
    <property type="entry name" value="TPR-like"/>
    <property type="match status" value="1"/>
</dbReference>
<dbReference type="Pfam" id="PF14322">
    <property type="entry name" value="SusD-like_3"/>
    <property type="match status" value="1"/>
</dbReference>